<dbReference type="Pfam" id="PF12680">
    <property type="entry name" value="SnoaL_2"/>
    <property type="match status" value="1"/>
</dbReference>
<dbReference type="SUPFAM" id="SSF54427">
    <property type="entry name" value="NTF2-like"/>
    <property type="match status" value="1"/>
</dbReference>
<gene>
    <name evidence="2" type="ORF">GCM10010470_61330</name>
</gene>
<dbReference type="Gene3D" id="3.10.450.50">
    <property type="match status" value="1"/>
</dbReference>
<sequence>MNDTRATIEEFYARIGAGDAEGATALFAESVDWYVYGSPAVPWVGRLSTRAEVAEFFALLPERLERRAFDVARLLVDGEHAVALGHMHQIVRATGKPFITPFAFHFTVVDGRITRYHAYEDSHALAEAVS</sequence>
<dbReference type="InterPro" id="IPR032710">
    <property type="entry name" value="NTF2-like_dom_sf"/>
</dbReference>
<dbReference type="EMBL" id="BAAAUX010000032">
    <property type="protein sequence ID" value="GAA2817666.1"/>
    <property type="molecule type" value="Genomic_DNA"/>
</dbReference>
<proteinExistence type="predicted"/>
<keyword evidence="3" id="KW-1185">Reference proteome</keyword>
<dbReference type="PANTHER" id="PTHR41252:SF1">
    <property type="entry name" value="BLR2505 PROTEIN"/>
    <property type="match status" value="1"/>
</dbReference>
<organism evidence="2 3">
    <name type="scientific">Saccharopolyspora taberi</name>
    <dbReference type="NCBI Taxonomy" id="60895"/>
    <lineage>
        <taxon>Bacteria</taxon>
        <taxon>Bacillati</taxon>
        <taxon>Actinomycetota</taxon>
        <taxon>Actinomycetes</taxon>
        <taxon>Pseudonocardiales</taxon>
        <taxon>Pseudonocardiaceae</taxon>
        <taxon>Saccharopolyspora</taxon>
    </lineage>
</organism>
<dbReference type="InterPro" id="IPR037401">
    <property type="entry name" value="SnoaL-like"/>
</dbReference>
<protein>
    <recommendedName>
        <fullName evidence="1">SnoaL-like domain-containing protein</fullName>
    </recommendedName>
</protein>
<dbReference type="PANTHER" id="PTHR41252">
    <property type="entry name" value="BLR2505 PROTEIN"/>
    <property type="match status" value="1"/>
</dbReference>
<dbReference type="Proteomes" id="UP001500979">
    <property type="component" value="Unassembled WGS sequence"/>
</dbReference>
<feature type="domain" description="SnoaL-like" evidence="1">
    <location>
        <begin position="8"/>
        <end position="116"/>
    </location>
</feature>
<evidence type="ECO:0000259" key="1">
    <source>
        <dbReference type="Pfam" id="PF12680"/>
    </source>
</evidence>
<evidence type="ECO:0000313" key="2">
    <source>
        <dbReference type="EMBL" id="GAA2817666.1"/>
    </source>
</evidence>
<accession>A0ABN3VLQ0</accession>
<comment type="caution">
    <text evidence="2">The sequence shown here is derived from an EMBL/GenBank/DDBJ whole genome shotgun (WGS) entry which is preliminary data.</text>
</comment>
<dbReference type="RefSeq" id="WP_344685719.1">
    <property type="nucleotide sequence ID" value="NZ_BAAAUX010000032.1"/>
</dbReference>
<evidence type="ECO:0000313" key="3">
    <source>
        <dbReference type="Proteomes" id="UP001500979"/>
    </source>
</evidence>
<name>A0ABN3VLQ0_9PSEU</name>
<reference evidence="2 3" key="1">
    <citation type="journal article" date="2019" name="Int. J. Syst. Evol. Microbiol.">
        <title>The Global Catalogue of Microorganisms (GCM) 10K type strain sequencing project: providing services to taxonomists for standard genome sequencing and annotation.</title>
        <authorList>
            <consortium name="The Broad Institute Genomics Platform"/>
            <consortium name="The Broad Institute Genome Sequencing Center for Infectious Disease"/>
            <person name="Wu L."/>
            <person name="Ma J."/>
        </authorList>
    </citation>
    <scope>NUCLEOTIDE SEQUENCE [LARGE SCALE GENOMIC DNA]</scope>
    <source>
        <strain evidence="2 3">JCM 9383</strain>
    </source>
</reference>